<comment type="caution">
    <text evidence="2">The sequence shown here is derived from an EMBL/GenBank/DDBJ whole genome shotgun (WGS) entry which is preliminary data.</text>
</comment>
<dbReference type="Proteomes" id="UP001596337">
    <property type="component" value="Unassembled WGS sequence"/>
</dbReference>
<accession>A0ABW2C6J9</accession>
<feature type="compositionally biased region" description="Low complexity" evidence="1">
    <location>
        <begin position="62"/>
        <end position="71"/>
    </location>
</feature>
<evidence type="ECO:0000313" key="2">
    <source>
        <dbReference type="EMBL" id="MFC6870778.1"/>
    </source>
</evidence>
<organism evidence="2 3">
    <name type="scientific">Haloechinothrix salitolerans</name>
    <dbReference type="NCBI Taxonomy" id="926830"/>
    <lineage>
        <taxon>Bacteria</taxon>
        <taxon>Bacillati</taxon>
        <taxon>Actinomycetota</taxon>
        <taxon>Actinomycetes</taxon>
        <taxon>Pseudonocardiales</taxon>
        <taxon>Pseudonocardiaceae</taxon>
        <taxon>Haloechinothrix</taxon>
    </lineage>
</organism>
<evidence type="ECO:0000256" key="1">
    <source>
        <dbReference type="SAM" id="MobiDB-lite"/>
    </source>
</evidence>
<dbReference type="EMBL" id="JBHSXX010000001">
    <property type="protein sequence ID" value="MFC6870778.1"/>
    <property type="molecule type" value="Genomic_DNA"/>
</dbReference>
<feature type="region of interest" description="Disordered" evidence="1">
    <location>
        <begin position="39"/>
        <end position="84"/>
    </location>
</feature>
<evidence type="ECO:0000313" key="3">
    <source>
        <dbReference type="Proteomes" id="UP001596337"/>
    </source>
</evidence>
<gene>
    <name evidence="2" type="ORF">ACFQGD_26975</name>
</gene>
<feature type="region of interest" description="Disordered" evidence="1">
    <location>
        <begin position="108"/>
        <end position="137"/>
    </location>
</feature>
<dbReference type="RefSeq" id="WP_345393628.1">
    <property type="nucleotide sequence ID" value="NZ_BAABLA010000020.1"/>
</dbReference>
<feature type="compositionally biased region" description="Basic and acidic residues" evidence="1">
    <location>
        <begin position="72"/>
        <end position="84"/>
    </location>
</feature>
<proteinExistence type="predicted"/>
<name>A0ABW2C6J9_9PSEU</name>
<reference evidence="3" key="1">
    <citation type="journal article" date="2019" name="Int. J. Syst. Evol. Microbiol.">
        <title>The Global Catalogue of Microorganisms (GCM) 10K type strain sequencing project: providing services to taxonomists for standard genome sequencing and annotation.</title>
        <authorList>
            <consortium name="The Broad Institute Genomics Platform"/>
            <consortium name="The Broad Institute Genome Sequencing Center for Infectious Disease"/>
            <person name="Wu L."/>
            <person name="Ma J."/>
        </authorList>
    </citation>
    <scope>NUCLEOTIDE SEQUENCE [LARGE SCALE GENOMIC DNA]</scope>
    <source>
        <strain evidence="3">KCTC 32255</strain>
    </source>
</reference>
<evidence type="ECO:0008006" key="4">
    <source>
        <dbReference type="Google" id="ProtNLM"/>
    </source>
</evidence>
<protein>
    <recommendedName>
        <fullName evidence="4">Fibronectin type-III domain-containing protein</fullName>
    </recommendedName>
</protein>
<keyword evidence="3" id="KW-1185">Reference proteome</keyword>
<sequence length="386" mass="40081">MNTRLRWATMTLTALAVLGVGGVAATGVGLPGSTGGTPIAATTDGATAGPRNASAPAPAQPTAEGTGADAAHAADGEPRYEGKQDTLDVDNPTPGALSWAKDIGGIAPTPPAPVTFDFGTRPQEQHGPGKDAAAGDGYSSGMEGCELECIHTAKVSATGTTAAFTVRTHVPTKIWVLITGLSPQDSGYGLTTDFSPTFTGLSPNTRYDATIVAEDADGNARHIFGSFRTSQRKALVTFHKVHVIGDADNGGLNKGEIRFQFRVNDVAVASRSEDKLTGGQWVTLSDGRGKPGTVVTNAPKKLFVAGHGVERDCRGRFVFGSPGIPSPDEIEAGQGGSCWDVAAAMAGFDLDAELAGREQVSFTRVIGTDRHKLKFDVVVKVDVWHE</sequence>